<keyword evidence="5" id="KW-0862">Zinc</keyword>
<evidence type="ECO:0000256" key="3">
    <source>
        <dbReference type="ARBA" id="ARBA00022737"/>
    </source>
</evidence>
<keyword evidence="9" id="KW-1185">Reference proteome</keyword>
<keyword evidence="6" id="KW-0539">Nucleus</keyword>
<dbReference type="OrthoDB" id="434647at2759"/>
<proteinExistence type="predicted"/>
<evidence type="ECO:0000256" key="1">
    <source>
        <dbReference type="ARBA" id="ARBA00004123"/>
    </source>
</evidence>
<dbReference type="PANTHER" id="PTHR46144:SF6">
    <property type="entry name" value="C2H2-TYPE DOMAIN-CONTAINING PROTEIN"/>
    <property type="match status" value="1"/>
</dbReference>
<dbReference type="SUPFAM" id="SSF57667">
    <property type="entry name" value="beta-beta-alpha zinc fingers"/>
    <property type="match status" value="2"/>
</dbReference>
<keyword evidence="4" id="KW-0863">Zinc-finger</keyword>
<dbReference type="GO" id="GO:0003676">
    <property type="term" value="F:nucleic acid binding"/>
    <property type="evidence" value="ECO:0007669"/>
    <property type="project" value="InterPro"/>
</dbReference>
<comment type="caution">
    <text evidence="8">The sequence shown here is derived from an EMBL/GenBank/DDBJ whole genome shotgun (WGS) entry which is preliminary data.</text>
</comment>
<keyword evidence="3" id="KW-0677">Repeat</keyword>
<dbReference type="InterPro" id="IPR013087">
    <property type="entry name" value="Znf_C2H2_type"/>
</dbReference>
<feature type="domain" description="U1-type" evidence="7">
    <location>
        <begin position="130"/>
        <end position="164"/>
    </location>
</feature>
<evidence type="ECO:0000256" key="6">
    <source>
        <dbReference type="ARBA" id="ARBA00023242"/>
    </source>
</evidence>
<dbReference type="Proteomes" id="UP000655225">
    <property type="component" value="Unassembled WGS sequence"/>
</dbReference>
<dbReference type="EMBL" id="JABCRI010000018">
    <property type="protein sequence ID" value="KAF8389738.1"/>
    <property type="molecule type" value="Genomic_DNA"/>
</dbReference>
<dbReference type="GO" id="GO:0008270">
    <property type="term" value="F:zinc ion binding"/>
    <property type="evidence" value="ECO:0007669"/>
    <property type="project" value="UniProtKB-KW"/>
</dbReference>
<dbReference type="Gene3D" id="3.30.160.60">
    <property type="entry name" value="Classic Zinc Finger"/>
    <property type="match status" value="2"/>
</dbReference>
<protein>
    <recommendedName>
        <fullName evidence="7">U1-type domain-containing protein</fullName>
    </recommendedName>
</protein>
<dbReference type="PANTHER" id="PTHR46144">
    <property type="entry name" value="ZINC FINGER PROTEIN 385B-LIKE"/>
    <property type="match status" value="1"/>
</dbReference>
<dbReference type="GO" id="GO:0005634">
    <property type="term" value="C:nucleus"/>
    <property type="evidence" value="ECO:0007669"/>
    <property type="project" value="UniProtKB-SubCell"/>
</dbReference>
<reference evidence="8 9" key="1">
    <citation type="submission" date="2020-04" db="EMBL/GenBank/DDBJ databases">
        <title>Plant Genome Project.</title>
        <authorList>
            <person name="Zhang R.-G."/>
        </authorList>
    </citation>
    <scope>NUCLEOTIDE SEQUENCE [LARGE SCALE GENOMIC DNA]</scope>
    <source>
        <strain evidence="8">YNK0</strain>
        <tissue evidence="8">Leaf</tissue>
    </source>
</reference>
<organism evidence="8 9">
    <name type="scientific">Tetracentron sinense</name>
    <name type="common">Spur-leaf</name>
    <dbReference type="NCBI Taxonomy" id="13715"/>
    <lineage>
        <taxon>Eukaryota</taxon>
        <taxon>Viridiplantae</taxon>
        <taxon>Streptophyta</taxon>
        <taxon>Embryophyta</taxon>
        <taxon>Tracheophyta</taxon>
        <taxon>Spermatophyta</taxon>
        <taxon>Magnoliopsida</taxon>
        <taxon>Trochodendrales</taxon>
        <taxon>Trochodendraceae</taxon>
        <taxon>Tetracentron</taxon>
    </lineage>
</organism>
<evidence type="ECO:0000259" key="7">
    <source>
        <dbReference type="SMART" id="SM00451"/>
    </source>
</evidence>
<dbReference type="InterPro" id="IPR051868">
    <property type="entry name" value="ZN346_ZMAT4"/>
</dbReference>
<evidence type="ECO:0000256" key="5">
    <source>
        <dbReference type="ARBA" id="ARBA00022833"/>
    </source>
</evidence>
<name>A0A834YNI4_TETSI</name>
<feature type="domain" description="U1-type" evidence="7">
    <location>
        <begin position="234"/>
        <end position="268"/>
    </location>
</feature>
<evidence type="ECO:0000313" key="9">
    <source>
        <dbReference type="Proteomes" id="UP000655225"/>
    </source>
</evidence>
<gene>
    <name evidence="8" type="ORF">HHK36_024257</name>
</gene>
<evidence type="ECO:0000256" key="2">
    <source>
        <dbReference type="ARBA" id="ARBA00022723"/>
    </source>
</evidence>
<dbReference type="AlphaFoldDB" id="A0A834YNI4"/>
<dbReference type="SMART" id="SM00451">
    <property type="entry name" value="ZnF_U1"/>
    <property type="match status" value="2"/>
</dbReference>
<evidence type="ECO:0000313" key="8">
    <source>
        <dbReference type="EMBL" id="KAF8389738.1"/>
    </source>
</evidence>
<dbReference type="Pfam" id="PF12874">
    <property type="entry name" value="zf-met"/>
    <property type="match status" value="2"/>
</dbReference>
<sequence>MPTRCLRKCLSEWVVTFGLGQSNRFSNWGLCQLGNKAVGVGFYRREFGDTMGNSAKVGGGLEEERGCPDACLVRRGQDGNKLTSSKGKGYNFFAEIRVATLLVYMLKILAYVRPPGIGYWRRGPKKTKIGHSLWCEVCKIACNSKDVLDRHKLGKKHKMNLEKLEESKKDANASASAAAPVALNLVIGPKEKLTDKENASSVEQTRKKVATPLVPVEDLETKRRKLMEGGAAANAVRVCTICNVACNSQTVFNFHLFGQKHAAMVEKQAAGIPTA</sequence>
<keyword evidence="2" id="KW-0479">Metal-binding</keyword>
<accession>A0A834YNI4</accession>
<dbReference type="InterPro" id="IPR036236">
    <property type="entry name" value="Znf_C2H2_sf"/>
</dbReference>
<dbReference type="InterPro" id="IPR003604">
    <property type="entry name" value="Matrin/U1-like-C_Znf_C2H2"/>
</dbReference>
<evidence type="ECO:0000256" key="4">
    <source>
        <dbReference type="ARBA" id="ARBA00022771"/>
    </source>
</evidence>
<comment type="subcellular location">
    <subcellularLocation>
        <location evidence="1">Nucleus</location>
    </subcellularLocation>
</comment>